<dbReference type="Pfam" id="PF14380">
    <property type="entry name" value="WAK_assoc"/>
    <property type="match status" value="1"/>
</dbReference>
<dbReference type="Pfam" id="PF13947">
    <property type="entry name" value="GUB_WAK_bind"/>
    <property type="match status" value="1"/>
</dbReference>
<evidence type="ECO:0000256" key="5">
    <source>
        <dbReference type="ARBA" id="ARBA00047899"/>
    </source>
</evidence>
<reference evidence="10" key="1">
    <citation type="submission" date="2018-02" db="EMBL/GenBank/DDBJ databases">
        <authorList>
            <person name="Cohen D.B."/>
            <person name="Kent A.D."/>
        </authorList>
    </citation>
    <scope>NUCLEOTIDE SEQUENCE</scope>
</reference>
<proteinExistence type="predicted"/>
<keyword evidence="7" id="KW-0472">Membrane</keyword>
<protein>
    <recommendedName>
        <fullName evidence="2">non-specific serine/threonine protein kinase</fullName>
        <ecNumber evidence="2">2.7.11.1</ecNumber>
    </recommendedName>
</protein>
<dbReference type="GO" id="GO:0016020">
    <property type="term" value="C:membrane"/>
    <property type="evidence" value="ECO:0007669"/>
    <property type="project" value="UniProtKB-SubCell"/>
</dbReference>
<comment type="catalytic activity">
    <reaction evidence="6">
        <text>L-seryl-[protein] + ATP = O-phospho-L-seryl-[protein] + ADP + H(+)</text>
        <dbReference type="Rhea" id="RHEA:17989"/>
        <dbReference type="Rhea" id="RHEA-COMP:9863"/>
        <dbReference type="Rhea" id="RHEA-COMP:11604"/>
        <dbReference type="ChEBI" id="CHEBI:15378"/>
        <dbReference type="ChEBI" id="CHEBI:29999"/>
        <dbReference type="ChEBI" id="CHEBI:30616"/>
        <dbReference type="ChEBI" id="CHEBI:83421"/>
        <dbReference type="ChEBI" id="CHEBI:456216"/>
        <dbReference type="EC" id="2.7.11.1"/>
    </reaction>
</comment>
<evidence type="ECO:0000313" key="10">
    <source>
        <dbReference type="EMBL" id="SPC76426.1"/>
    </source>
</evidence>
<dbReference type="PANTHER" id="PTHR33138:SF11">
    <property type="entry name" value="KINASE-LIKE PROTEIN"/>
    <property type="match status" value="1"/>
</dbReference>
<dbReference type="GO" id="GO:0004674">
    <property type="term" value="F:protein serine/threonine kinase activity"/>
    <property type="evidence" value="ECO:0007669"/>
    <property type="project" value="UniProtKB-EC"/>
</dbReference>
<sequence>MNSQVFFPSPSLVLFFITILVLVQIPMFLCYDWYSSCKNQYSCGYITDIGYPFWGDGRVSGCGNPSLYLSCEHNTTFIDINNVKYLVLGVNTTTNSLKIARNDSWGGVCSLNHVNTTLDSNLFVYSPGYGDITLVYGCPSVMPGLFNCNGIGSGYMLPGAHGPDKCKVSVVFPVLQGEIQFYTENMPKMEEDIKEGFVVNWIEDKSCSDCIQSKGVCGYDVNTNQSTCYCSDQTHGPKPCPSPPPSNKSDQYHHHIIIFSTIARVVIASERKSF</sequence>
<dbReference type="EC" id="2.7.11.1" evidence="2"/>
<comment type="subcellular location">
    <subcellularLocation>
        <location evidence="1">Membrane</location>
        <topology evidence="1">Single-pass membrane protein</topology>
    </subcellularLocation>
</comment>
<name>A0A2N9EBR1_FAGSY</name>
<dbReference type="AlphaFoldDB" id="A0A2N9EBR1"/>
<keyword evidence="7" id="KW-1133">Transmembrane helix</keyword>
<evidence type="ECO:0000256" key="2">
    <source>
        <dbReference type="ARBA" id="ARBA00012513"/>
    </source>
</evidence>
<feature type="transmembrane region" description="Helical" evidence="7">
    <location>
        <begin position="12"/>
        <end position="34"/>
    </location>
</feature>
<keyword evidence="7" id="KW-0812">Transmembrane</keyword>
<organism evidence="10">
    <name type="scientific">Fagus sylvatica</name>
    <name type="common">Beechnut</name>
    <dbReference type="NCBI Taxonomy" id="28930"/>
    <lineage>
        <taxon>Eukaryota</taxon>
        <taxon>Viridiplantae</taxon>
        <taxon>Streptophyta</taxon>
        <taxon>Embryophyta</taxon>
        <taxon>Tracheophyta</taxon>
        <taxon>Spermatophyta</taxon>
        <taxon>Magnoliopsida</taxon>
        <taxon>eudicotyledons</taxon>
        <taxon>Gunneridae</taxon>
        <taxon>Pentapetalae</taxon>
        <taxon>rosids</taxon>
        <taxon>fabids</taxon>
        <taxon>Fagales</taxon>
        <taxon>Fagaceae</taxon>
        <taxon>Fagus</taxon>
    </lineage>
</organism>
<feature type="domain" description="Wall-associated receptor kinase galacturonan-binding" evidence="8">
    <location>
        <begin position="37"/>
        <end position="101"/>
    </location>
</feature>
<evidence type="ECO:0000259" key="9">
    <source>
        <dbReference type="Pfam" id="PF14380"/>
    </source>
</evidence>
<comment type="catalytic activity">
    <reaction evidence="5">
        <text>L-threonyl-[protein] + ATP = O-phospho-L-threonyl-[protein] + ADP + H(+)</text>
        <dbReference type="Rhea" id="RHEA:46608"/>
        <dbReference type="Rhea" id="RHEA-COMP:11060"/>
        <dbReference type="Rhea" id="RHEA-COMP:11605"/>
        <dbReference type="ChEBI" id="CHEBI:15378"/>
        <dbReference type="ChEBI" id="CHEBI:30013"/>
        <dbReference type="ChEBI" id="CHEBI:30616"/>
        <dbReference type="ChEBI" id="CHEBI:61977"/>
        <dbReference type="ChEBI" id="CHEBI:456216"/>
        <dbReference type="EC" id="2.7.11.1"/>
    </reaction>
</comment>
<evidence type="ECO:0000259" key="8">
    <source>
        <dbReference type="Pfam" id="PF13947"/>
    </source>
</evidence>
<evidence type="ECO:0000256" key="7">
    <source>
        <dbReference type="SAM" id="Phobius"/>
    </source>
</evidence>
<gene>
    <name evidence="10" type="ORF">FSB_LOCUS4308</name>
</gene>
<feature type="domain" description="Wall-associated receptor kinase C-terminal" evidence="9">
    <location>
        <begin position="163"/>
        <end position="233"/>
    </location>
</feature>
<dbReference type="InterPro" id="IPR025287">
    <property type="entry name" value="WAK_GUB"/>
</dbReference>
<evidence type="ECO:0000256" key="6">
    <source>
        <dbReference type="ARBA" id="ARBA00048679"/>
    </source>
</evidence>
<dbReference type="GO" id="GO:0030247">
    <property type="term" value="F:polysaccharide binding"/>
    <property type="evidence" value="ECO:0007669"/>
    <property type="project" value="InterPro"/>
</dbReference>
<keyword evidence="3" id="KW-0732">Signal</keyword>
<dbReference type="InterPro" id="IPR032872">
    <property type="entry name" value="WAK_assoc_C"/>
</dbReference>
<evidence type="ECO:0000256" key="3">
    <source>
        <dbReference type="ARBA" id="ARBA00022729"/>
    </source>
</evidence>
<dbReference type="PANTHER" id="PTHR33138">
    <property type="entry name" value="OS01G0690200 PROTEIN"/>
    <property type="match status" value="1"/>
</dbReference>
<keyword evidence="4" id="KW-0325">Glycoprotein</keyword>
<evidence type="ECO:0000256" key="1">
    <source>
        <dbReference type="ARBA" id="ARBA00004167"/>
    </source>
</evidence>
<evidence type="ECO:0000256" key="4">
    <source>
        <dbReference type="ARBA" id="ARBA00023180"/>
    </source>
</evidence>
<accession>A0A2N9EBR1</accession>
<dbReference type="EMBL" id="OIVN01000219">
    <property type="protein sequence ID" value="SPC76426.1"/>
    <property type="molecule type" value="Genomic_DNA"/>
</dbReference>